<dbReference type="InterPro" id="IPR014031">
    <property type="entry name" value="Ketoacyl_synth_C"/>
</dbReference>
<dbReference type="Gene3D" id="3.40.50.12780">
    <property type="entry name" value="N-terminal domain of ligase-like"/>
    <property type="match status" value="2"/>
</dbReference>
<feature type="compositionally biased region" description="Low complexity" evidence="8">
    <location>
        <begin position="1978"/>
        <end position="1995"/>
    </location>
</feature>
<comment type="cofactor">
    <cofactor evidence="1">
        <name>pantetheine 4'-phosphate</name>
        <dbReference type="ChEBI" id="CHEBI:47942"/>
    </cofactor>
</comment>
<feature type="domain" description="Carrier" evidence="9">
    <location>
        <begin position="3387"/>
        <end position="3463"/>
    </location>
</feature>
<feature type="compositionally biased region" description="Acidic residues" evidence="8">
    <location>
        <begin position="3009"/>
        <end position="3027"/>
    </location>
</feature>
<dbReference type="PANTHER" id="PTHR45527:SF1">
    <property type="entry name" value="FATTY ACID SYNTHASE"/>
    <property type="match status" value="1"/>
</dbReference>
<dbReference type="CDD" id="cd19531">
    <property type="entry name" value="LCL_NRPS-like"/>
    <property type="match status" value="2"/>
</dbReference>
<dbReference type="InterPro" id="IPR006162">
    <property type="entry name" value="Ppantetheine_attach_site"/>
</dbReference>
<evidence type="ECO:0008006" key="13">
    <source>
        <dbReference type="Google" id="ProtNLM"/>
    </source>
</evidence>
<dbReference type="Pfam" id="PF13193">
    <property type="entry name" value="AMP-binding_C"/>
    <property type="match status" value="1"/>
</dbReference>
<dbReference type="CDD" id="cd00833">
    <property type="entry name" value="PKS"/>
    <property type="match status" value="1"/>
</dbReference>
<dbReference type="InterPro" id="IPR018201">
    <property type="entry name" value="Ketoacyl_synth_AS"/>
</dbReference>
<dbReference type="PROSITE" id="PS50075">
    <property type="entry name" value="CARRIER"/>
    <property type="match status" value="3"/>
</dbReference>
<dbReference type="InterPro" id="IPR032821">
    <property type="entry name" value="PKS_assoc"/>
</dbReference>
<dbReference type="Gene3D" id="3.30.300.30">
    <property type="match status" value="2"/>
</dbReference>
<gene>
    <name evidence="11" type="ORF">GCM10009757_46330</name>
</gene>
<evidence type="ECO:0000256" key="1">
    <source>
        <dbReference type="ARBA" id="ARBA00001957"/>
    </source>
</evidence>
<dbReference type="InterPro" id="IPR016039">
    <property type="entry name" value="Thiolase-like"/>
</dbReference>
<feature type="compositionally biased region" description="Low complexity" evidence="8">
    <location>
        <begin position="1584"/>
        <end position="1607"/>
    </location>
</feature>
<feature type="region of interest" description="Disordered" evidence="8">
    <location>
        <begin position="3362"/>
        <end position="3393"/>
    </location>
</feature>
<dbReference type="SUPFAM" id="SSF52777">
    <property type="entry name" value="CoA-dependent acyltransferases"/>
    <property type="match status" value="4"/>
</dbReference>
<evidence type="ECO:0000256" key="7">
    <source>
        <dbReference type="ARBA" id="ARBA00029443"/>
    </source>
</evidence>
<dbReference type="RefSeq" id="WP_346071530.1">
    <property type="nucleotide sequence ID" value="NZ_BAAANQ010000012.1"/>
</dbReference>
<dbReference type="Gene3D" id="3.30.559.30">
    <property type="entry name" value="Nonribosomal peptide synthetase, condensation domain"/>
    <property type="match status" value="2"/>
</dbReference>
<dbReference type="InterPro" id="IPR009081">
    <property type="entry name" value="PP-bd_ACP"/>
</dbReference>
<feature type="compositionally biased region" description="Low complexity" evidence="8">
    <location>
        <begin position="1829"/>
        <end position="1850"/>
    </location>
</feature>
<evidence type="ECO:0000313" key="12">
    <source>
        <dbReference type="Proteomes" id="UP001403094"/>
    </source>
</evidence>
<dbReference type="InterPro" id="IPR016036">
    <property type="entry name" value="Malonyl_transacylase_ACP-bd"/>
</dbReference>
<dbReference type="Pfam" id="PF00501">
    <property type="entry name" value="AMP-binding"/>
    <property type="match status" value="2"/>
</dbReference>
<dbReference type="InterPro" id="IPR000873">
    <property type="entry name" value="AMP-dep_synth/lig_dom"/>
</dbReference>
<dbReference type="SUPFAM" id="SSF53901">
    <property type="entry name" value="Thiolase-like"/>
    <property type="match status" value="1"/>
</dbReference>
<dbReference type="InterPro" id="IPR014030">
    <property type="entry name" value="Ketoacyl_synth_N"/>
</dbReference>
<feature type="domain" description="Carrier" evidence="9">
    <location>
        <begin position="1700"/>
        <end position="1778"/>
    </location>
</feature>
<feature type="compositionally biased region" description="Low complexity" evidence="8">
    <location>
        <begin position="661"/>
        <end position="726"/>
    </location>
</feature>
<dbReference type="InterPro" id="IPR020806">
    <property type="entry name" value="PKS_PP-bd"/>
</dbReference>
<dbReference type="PROSITE" id="PS52004">
    <property type="entry name" value="KS3_2"/>
    <property type="match status" value="1"/>
</dbReference>
<dbReference type="Gene3D" id="3.40.366.10">
    <property type="entry name" value="Malonyl-Coenzyme A Acyl Carrier Protein, domain 2"/>
    <property type="match status" value="2"/>
</dbReference>
<feature type="region of interest" description="Disordered" evidence="8">
    <location>
        <begin position="1566"/>
        <end position="1703"/>
    </location>
</feature>
<dbReference type="SMART" id="SM01294">
    <property type="entry name" value="PKS_PP_betabranch"/>
    <property type="match status" value="1"/>
</dbReference>
<dbReference type="Pfam" id="PF00109">
    <property type="entry name" value="ketoacyl-synt"/>
    <property type="match status" value="1"/>
</dbReference>
<evidence type="ECO:0000256" key="8">
    <source>
        <dbReference type="SAM" id="MobiDB-lite"/>
    </source>
</evidence>
<dbReference type="Gene3D" id="3.40.47.10">
    <property type="match status" value="1"/>
</dbReference>
<keyword evidence="4" id="KW-0808">Transferase</keyword>
<evidence type="ECO:0000256" key="6">
    <source>
        <dbReference type="ARBA" id="ARBA00023315"/>
    </source>
</evidence>
<dbReference type="InterPro" id="IPR010071">
    <property type="entry name" value="AA_adenyl_dom"/>
</dbReference>
<dbReference type="Gene3D" id="1.10.1200.10">
    <property type="entry name" value="ACP-like"/>
    <property type="match status" value="3"/>
</dbReference>
<dbReference type="Gene3D" id="3.30.70.3290">
    <property type="match status" value="2"/>
</dbReference>
<dbReference type="PROSITE" id="PS00606">
    <property type="entry name" value="KS3_1"/>
    <property type="match status" value="1"/>
</dbReference>
<dbReference type="SUPFAM" id="SSF56801">
    <property type="entry name" value="Acetyl-CoA synthetase-like"/>
    <property type="match status" value="2"/>
</dbReference>
<keyword evidence="5" id="KW-0045">Antibiotic biosynthesis</keyword>
<dbReference type="InterPro" id="IPR014043">
    <property type="entry name" value="Acyl_transferase_dom"/>
</dbReference>
<dbReference type="PROSITE" id="PS00455">
    <property type="entry name" value="AMP_BINDING"/>
    <property type="match status" value="1"/>
</dbReference>
<dbReference type="InterPro" id="IPR042099">
    <property type="entry name" value="ANL_N_sf"/>
</dbReference>
<keyword evidence="3" id="KW-0597">Phosphoprotein</keyword>
<proteinExistence type="inferred from homology"/>
<dbReference type="NCBIfam" id="TIGR01733">
    <property type="entry name" value="AA-adenyl-dom"/>
    <property type="match status" value="1"/>
</dbReference>
<name>A0ABN2VH15_9ACTN</name>
<dbReference type="Pfam" id="PF02801">
    <property type="entry name" value="Ketoacyl-synt_C"/>
    <property type="match status" value="1"/>
</dbReference>
<dbReference type="Pfam" id="PF16197">
    <property type="entry name" value="KAsynt_C_assoc"/>
    <property type="match status" value="1"/>
</dbReference>
<feature type="compositionally biased region" description="Low complexity" evidence="8">
    <location>
        <begin position="1656"/>
        <end position="1667"/>
    </location>
</feature>
<sequence>MTSARRDAQYRGPELEFTDDDAPDAVRALLRAARDFPEAGVITHTPDGSGGTLLTYPELLFRARLLLAGLRAHGVRPGDPVVLSGLPLGTFFPALWACLLGGALPVPIAARPEDGSPALTRLRGTAALLNGPLILTDGPGAAGLARTDPALRAVDADDLPHAGRDHQDDTTAPAEPDGDATALLLLSSGSTGAPKAVRLTHHGLALFGASTRRILDLRPGDTTVNWLPVDHSGAFLLYHLLPVFAGATNVHTPTDGVLADPLRWLDLLEEHRATHSWAPAFGFQLITDALTTGAGTPPDRDLTRVRSLVCGGERVTEPGMRRFLAATGRYGLRAGHLVPAWGMTETVTGITFGRLDRPGTVQRVLRDSLEDEVRPAPPEAPEHTVLTFIASGAPAHRSTLRVVDDHGRLLPERHIGRLQVASPRITPGYVHDPEANALAFPDGPRWLETGDLAYLTDGQLVMTGRRKDVIILNGLNVLCQEIEEAAATVDGVRAGAVAACGVPGERGGSETLAVFFVGGPDPAADERTARAVRAALFARLRLTAERVVAVPEDRFPRTPAGKIRRAALLEGLLAGAFDPPDPRTVVADEVSAVLGRPVTGAEDTPFYELGLDSVRMVRLRARLEQALERPVPQTALFEHPTVTALAAHLAEGAAHPERKATAPAPDIGGPDADGAGTDGPGTPVPVGGVPADGASAAADPDTGAPAASAPDGSASVPPAPAASVPPASAPVPPADRRIAVIGMAARFPGAPDIDTYWRNLHDGVDCVRTLPSPPGGGRVPVIGALQDIDDFDADFFGITPREAGHTHPAQRLFLEICHRALEHSGYAGDEDSRGRTAVFAGSGMQLYGHQEHGGTAGPGPADPAAGDPVEAMQRALGTQPDFLATRVAYRLGLTGPAIGVQTACSSSLVAVHLAAQALLSGDADVALAGAAAVHPAQDTGYRPHPGSILSPSGRCRPFDAAADGTVGGNGVAAVVLKRLDRALADGDTVHAVLLGSAVNNDGAGKVGFSAPGVAGQAAVVRDALRAAGIAGETVSYVEAHGTGTALGDPVEFEALARALGEGTDRTGFCTVGSVKSAIGHLDTCAGMAGLIKTVLMLRHRTLLPTLHLQTPHPALPLTGGPLTLATSRRPWQLPPGSPRRAGVSALGVGGTNAHVILEEAPAPQPKEEAGTVVLPLSARDASALADLTAALAQHLRDHPDLSPADVATTLALGRHHHRGARHAVTGTTLGDLIEALQSPAPAPAPPLGRTAFAFSGQGAPPGTLEALTAELAPGGDGEADGGQGEAQAALFTAQLTLAQRWTALGIRPELVLAHSLGEYAALCTAGGLSPADGLALTTVRGRLMRELAPPGAAVALRADLATAERVARAAGVDVAAVNGPRSIVLSGPEPALAEAHRLLEAEGIRTRTLPVERAFHSATLDRALEAFRAHAETVTFTPLRIPLISGLDGEMRPAGWVPDAEHLIRHARRPVRFDLAMATAARAGIADFLEIGPGATLAGLGRHCVPESRWLSGLLPALAELYRRGHDIPGHAWPRTGSRIPLPGYPLRPRTFPAWGEAAVPLAPVPPADPAGTTLPAAPDRAVGPANAPDPATPADPAAPGAPATRAVARETDLPGVPEQPRPPDEVAHPPVPPSAPGMPAEGFAAPGDEPGRGVASAMAEATPAPADRTAGSPRGAASTPEPRGSLTQGDDMSVNEPVTDSGPVLADVRELTARKLGVEPADVEPDASFFALGADSLALMGMTAELEQRYGVRIPVRELFADADTPERLTALITARAPATAGGPREAAPPQPGTTAAAGVAGGSEPTAGPPAGDPAPQQTAVAGVEGPPGSAGSALAPRAAGAAAGTRPHGPHGSGDPLPGTAPGPVLGEPLPARPATPGTSAEGHGQEPVAHLFAEQLRTARHLMDQVTQLMSRQLDLVASDPATGSAQPPGPPAAAPEAASPAAAPAASPAAAAPSAAPAGPGRSVPGDSGPGGASVQPSAAASVASSVRTPAPEPSAPDAGAASARPGRPQVSRPGGPGRTSAAPLPSAGAPAPADGTGRPAAAVPAASPAGPGAAPPAAPGALPVPVPVPASATRSTGPGPDFSLYFFGDYPEEQQHDKYDLIMAAGEFADQHGFHALWFPERHFDSFGALFPNPSVLAAALAARTRRVRLHAGSVVLPLHHPARVAEEWSVVDNISGGRAGLCVASGWHARDFALAPQNFGRHRELMYEQLATVRQLWAGDPVEVTAGDGKPTEVRLQPRPLQDQPPLFVAVVGNPDSYRRAAAEDLGIVTNLMAQTVEQLAENIALYRRTRAEHGLDPAAGRVVVLVHTFLAEDAATARAEAYRPFLSYLRSSLALFNQVTNSLGVEVDLERTHPDDVDFLLGRAYERYCDARALIGDEASTARTVTALTDAGADEIACFVDFGVPPDRVLGALPLLDRLRRTTAEQRLPLSAAQRRIWVQEQLQPGTRMYHEPKAIRLDGPLDPEAVHGSLHRVIARQPALRTVFGQRDDGSPYRRVHERLTIEVPVTDLTGATEEEALRAALDLAARETFDLAEGPLLAARLLRLGPERQLLFLVAHHLILDSASTAVLARELTAQLRAWPHPAELPPLRPTATPPPDPGRLAADLAFWRAELDGAPDLALPTDHPRPARRTGEGAALSHELDGALMDRLARYCAEQRATVFMAMTAAVAAVLGRFGGTTDLVLGTAVDARPPQAGDEIGLFLDTVALRVDLSGDPGFGTLLRRVRDRSTEAFEHRQVPFDELVRALNPERDPGRNPLFQVMVEYERQTDSALLDVPSDRAPFDLSLYLTHHSAGLRLMAEYDTALFTERTVRRLADYVEQLLRRVLSTPDAPLSVLTALTDTDRAELAAAHTPGPPARAGADDTLHALFARQAARTPDAVALRTAADGSIVSYRELADRAHALARSLRARGARRGERVGVLLPRGPSLITALLAVLRSGAAYVPLDPALPTARLAHLLADSDPVLLLTGAETLAAHEGLRERTDAEVLYAPEPGAAEATPDDLTDPADPAELDDPAGPDDPAYCLYTSGSTGEPKGVIVPHRGPAQLIRGQLAAHPPLRTLQWTSPAFDVHVQEVFTTLAAGAELVLIDDAVRYDPAAVAAVVRDHRVGRLFMPCTPLRYLMETQPRLPGLRELFSAGEALELTPAFRRFLAAHPDCALFNQYGPTEASIVVTSHRVTEDRPPIGRPLPGVRIRLLDGVGTEVPPGAVGEIEIGGPAVALGYHRRPRETAAAFGTRETGERTYRTGDLARWRTDGTLAYLGRTDDQVKIRGYRVEPAEVRAALTRLPGVREAAVLARPDRRGEAELVAYVVPAGEDTDLAALRTRLASALPGHLVPRHWVPLERLPVNASGKLDRDRLPAPSPDAAPPGDDGGPGDEPGTPLEKALHDLWCDELGLPGQISVTRSFFQLGGHSLGAIRLVNRMTREAGRPLAMADFFRAPTIRECAAHFTAEPAPVPRAEAESAPGPAAGEVADTVPAPSALRRLTGRHRAHPHPGVFNVAHRVELTGALDEDALTGALRALVARHPALRARVAGERVEILAEAEVEVEVTETDLAGLSDADVDRWCQETARQPFDLARAPLFRFRLGRLAPDRRLLLVVLHHAVCDGWSMGLLWRDLSALYAGRPLPRPAAGYPDYARWADAQLTGERRETLERFWRTELAGVPLRPALPADRSRPPVLSGRGALHTVTLTGELPARVRAVAGELGTTPYAVLAGAFAVWLAGVCEQPDVVLAASSANRAAVREHEEVFGLLGEAVALRARLPEADTFAELAARLGPSLFAAMDHQALPLGEVVRLVAPEYAAGLFPTVLFTVVTTDPPALELPGVRAEIAALPVAGTARTELYVVLTPGEDALTVTMEYSTDLFEAATVAGWGRELAAVLDRLTADPGAPLSGAGEADSGEG</sequence>
<dbReference type="SUPFAM" id="SSF47336">
    <property type="entry name" value="ACP-like"/>
    <property type="match status" value="3"/>
</dbReference>
<dbReference type="InterPro" id="IPR036736">
    <property type="entry name" value="ACP-like_sf"/>
</dbReference>
<feature type="compositionally biased region" description="Low complexity" evidence="8">
    <location>
        <begin position="1939"/>
        <end position="1966"/>
    </location>
</feature>
<dbReference type="InterPro" id="IPR020845">
    <property type="entry name" value="AMP-binding_CS"/>
</dbReference>
<dbReference type="SUPFAM" id="SSF52151">
    <property type="entry name" value="FabD/lysophospholipase-like"/>
    <property type="match status" value="1"/>
</dbReference>
<dbReference type="InterPro" id="IPR036661">
    <property type="entry name" value="Luciferase-like_sf"/>
</dbReference>
<dbReference type="SMART" id="SM00823">
    <property type="entry name" value="PKS_PP"/>
    <property type="match status" value="3"/>
</dbReference>
<protein>
    <recommendedName>
        <fullName evidence="13">Amino acid adenylation domain-containing protein</fullName>
    </recommendedName>
</protein>
<dbReference type="Pfam" id="PF00668">
    <property type="entry name" value="Condensation"/>
    <property type="match status" value="2"/>
</dbReference>
<dbReference type="InterPro" id="IPR025110">
    <property type="entry name" value="AMP-bd_C"/>
</dbReference>
<feature type="region of interest" description="Disordered" evidence="8">
    <location>
        <begin position="651"/>
        <end position="731"/>
    </location>
</feature>
<evidence type="ECO:0000256" key="3">
    <source>
        <dbReference type="ARBA" id="ARBA00022553"/>
    </source>
</evidence>
<accession>A0ABN2VH15</accession>
<dbReference type="SMART" id="SM00827">
    <property type="entry name" value="PKS_AT"/>
    <property type="match status" value="1"/>
</dbReference>
<dbReference type="Pfam" id="PF00698">
    <property type="entry name" value="Acyl_transf_1"/>
    <property type="match status" value="1"/>
</dbReference>
<evidence type="ECO:0000259" key="10">
    <source>
        <dbReference type="PROSITE" id="PS52004"/>
    </source>
</evidence>
<keyword evidence="6" id="KW-0012">Acyltransferase</keyword>
<comment type="similarity">
    <text evidence="7">In the C-terminal section; belongs to the NRP synthetase family.</text>
</comment>
<feature type="region of interest" description="Disordered" evidence="8">
    <location>
        <begin position="1777"/>
        <end position="1888"/>
    </location>
</feature>
<dbReference type="Gene3D" id="3.20.20.30">
    <property type="entry name" value="Luciferase-like domain"/>
    <property type="match status" value="1"/>
</dbReference>
<dbReference type="InterPro" id="IPR045851">
    <property type="entry name" value="AMP-bd_C_sf"/>
</dbReference>
<dbReference type="InterPro" id="IPR024011">
    <property type="entry name" value="Biosynth_lucif-like_mOase_dom"/>
</dbReference>
<dbReference type="SUPFAM" id="SSF51679">
    <property type="entry name" value="Bacterial luciferase-like"/>
    <property type="match status" value="1"/>
</dbReference>
<feature type="region of interest" description="Disordered" evidence="8">
    <location>
        <begin position="3005"/>
        <end position="3029"/>
    </location>
</feature>
<dbReference type="Proteomes" id="UP001403094">
    <property type="component" value="Unassembled WGS sequence"/>
</dbReference>
<evidence type="ECO:0000259" key="9">
    <source>
        <dbReference type="PROSITE" id="PS50075"/>
    </source>
</evidence>
<dbReference type="InterPro" id="IPR011251">
    <property type="entry name" value="Luciferase-like_dom"/>
</dbReference>
<reference evidence="11 12" key="1">
    <citation type="journal article" date="2019" name="Int. J. Syst. Evol. Microbiol.">
        <title>The Global Catalogue of Microorganisms (GCM) 10K type strain sequencing project: providing services to taxonomists for standard genome sequencing and annotation.</title>
        <authorList>
            <consortium name="The Broad Institute Genomics Platform"/>
            <consortium name="The Broad Institute Genome Sequencing Center for Infectious Disease"/>
            <person name="Wu L."/>
            <person name="Ma J."/>
        </authorList>
    </citation>
    <scope>NUCLEOTIDE SEQUENCE [LARGE SCALE GENOMIC DNA]</scope>
    <source>
        <strain evidence="11 12">JCM 14549</strain>
    </source>
</reference>
<organism evidence="11 12">
    <name type="scientific">Streptomyces cheonanensis</name>
    <dbReference type="NCBI Taxonomy" id="312720"/>
    <lineage>
        <taxon>Bacteria</taxon>
        <taxon>Bacillati</taxon>
        <taxon>Actinomycetota</taxon>
        <taxon>Actinomycetes</taxon>
        <taxon>Kitasatosporales</taxon>
        <taxon>Streptomycetaceae</taxon>
        <taxon>Streptomyces</taxon>
    </lineage>
</organism>
<dbReference type="SMART" id="SM00825">
    <property type="entry name" value="PKS_KS"/>
    <property type="match status" value="1"/>
</dbReference>
<dbReference type="InterPro" id="IPR001242">
    <property type="entry name" value="Condensation_dom"/>
</dbReference>
<dbReference type="Pfam" id="PF00296">
    <property type="entry name" value="Bac_luciferase"/>
    <property type="match status" value="1"/>
</dbReference>
<dbReference type="CDD" id="cd05930">
    <property type="entry name" value="A_NRPS"/>
    <property type="match status" value="1"/>
</dbReference>
<dbReference type="InterPro" id="IPR001227">
    <property type="entry name" value="Ac_transferase_dom_sf"/>
</dbReference>
<dbReference type="SUPFAM" id="SSF55048">
    <property type="entry name" value="Probable ACP-binding domain of malonyl-CoA ACP transacylase"/>
    <property type="match status" value="1"/>
</dbReference>
<dbReference type="InterPro" id="IPR023213">
    <property type="entry name" value="CAT-like_dom_sf"/>
</dbReference>
<evidence type="ECO:0000256" key="2">
    <source>
        <dbReference type="ARBA" id="ARBA00022450"/>
    </source>
</evidence>
<dbReference type="PROSITE" id="PS00012">
    <property type="entry name" value="PHOSPHOPANTETHEINE"/>
    <property type="match status" value="3"/>
</dbReference>
<feature type="domain" description="Ketosynthase family 3 (KS3)" evidence="10">
    <location>
        <begin position="735"/>
        <end position="1159"/>
    </location>
</feature>
<comment type="caution">
    <text evidence="11">The sequence shown here is derived from an EMBL/GenBank/DDBJ whole genome shotgun (WGS) entry which is preliminary data.</text>
</comment>
<dbReference type="PANTHER" id="PTHR45527">
    <property type="entry name" value="NONRIBOSOMAL PEPTIDE SYNTHETASE"/>
    <property type="match status" value="1"/>
</dbReference>
<dbReference type="InterPro" id="IPR016035">
    <property type="entry name" value="Acyl_Trfase/lysoPLipase"/>
</dbReference>
<dbReference type="Gene3D" id="3.30.559.10">
    <property type="entry name" value="Chloramphenicol acetyltransferase-like domain"/>
    <property type="match status" value="2"/>
</dbReference>
<dbReference type="NCBIfam" id="TIGR04020">
    <property type="entry name" value="seco_metab_LLM"/>
    <property type="match status" value="1"/>
</dbReference>
<dbReference type="Pfam" id="PF00550">
    <property type="entry name" value="PP-binding"/>
    <property type="match status" value="3"/>
</dbReference>
<feature type="compositionally biased region" description="Low complexity" evidence="8">
    <location>
        <begin position="2027"/>
        <end position="2058"/>
    </location>
</feature>
<feature type="region of interest" description="Disordered" evidence="8">
    <location>
        <begin position="1924"/>
        <end position="2064"/>
    </location>
</feature>
<feature type="region of interest" description="Disordered" evidence="8">
    <location>
        <begin position="1119"/>
        <end position="1141"/>
    </location>
</feature>
<evidence type="ECO:0000313" key="11">
    <source>
        <dbReference type="EMBL" id="GAA2062345.1"/>
    </source>
</evidence>
<evidence type="ECO:0000256" key="4">
    <source>
        <dbReference type="ARBA" id="ARBA00022679"/>
    </source>
</evidence>
<evidence type="ECO:0000256" key="5">
    <source>
        <dbReference type="ARBA" id="ARBA00023194"/>
    </source>
</evidence>
<dbReference type="InterPro" id="IPR020841">
    <property type="entry name" value="PKS_Beta-ketoAc_synthase_dom"/>
</dbReference>
<keyword evidence="12" id="KW-1185">Reference proteome</keyword>
<dbReference type="EMBL" id="BAAANQ010000012">
    <property type="protein sequence ID" value="GAA2062345.1"/>
    <property type="molecule type" value="Genomic_DNA"/>
</dbReference>
<keyword evidence="2" id="KW-0596">Phosphopantetheine</keyword>
<feature type="domain" description="Carrier" evidence="9">
    <location>
        <begin position="577"/>
        <end position="653"/>
    </location>
</feature>